<dbReference type="EMBL" id="LTAZ01000001">
    <property type="protein sequence ID" value="KYH27867.1"/>
    <property type="molecule type" value="Genomic_DNA"/>
</dbReference>
<dbReference type="OrthoDB" id="213488at2157"/>
<feature type="domain" description="UspA" evidence="1">
    <location>
        <begin position="2"/>
        <end position="122"/>
    </location>
</feature>
<dbReference type="PATRIC" id="fig|1008153.3.peg.542"/>
<dbReference type="InterPro" id="IPR006016">
    <property type="entry name" value="UspA"/>
</dbReference>
<comment type="caution">
    <text evidence="2">The sequence shown here is derived from an EMBL/GenBank/DDBJ whole genome shotgun (WGS) entry which is preliminary data.</text>
</comment>
<keyword evidence="3" id="KW-1185">Reference proteome</keyword>
<dbReference type="Pfam" id="PF00582">
    <property type="entry name" value="Usp"/>
    <property type="match status" value="1"/>
</dbReference>
<evidence type="ECO:0000313" key="2">
    <source>
        <dbReference type="EMBL" id="KYH27867.1"/>
    </source>
</evidence>
<organism evidence="2 3">
    <name type="scientific">Halalkalicoccus paucihalophilus</name>
    <dbReference type="NCBI Taxonomy" id="1008153"/>
    <lineage>
        <taxon>Archaea</taxon>
        <taxon>Methanobacteriati</taxon>
        <taxon>Methanobacteriota</taxon>
        <taxon>Stenosarchaea group</taxon>
        <taxon>Halobacteria</taxon>
        <taxon>Halobacteriales</taxon>
        <taxon>Halococcaceae</taxon>
        <taxon>Halalkalicoccus</taxon>
    </lineage>
</organism>
<accession>A0A151AKE2</accession>
<dbReference type="AlphaFoldDB" id="A0A151AKE2"/>
<protein>
    <submittedName>
        <fullName evidence="2">Universal stress protein family protein</fullName>
    </submittedName>
</protein>
<reference evidence="2 3" key="1">
    <citation type="submission" date="2016-02" db="EMBL/GenBank/DDBJ databases">
        <title>Genome sequence of Halalkalicoccus paucihalophilus DSM 24557.</title>
        <authorList>
            <person name="Poehlein A."/>
            <person name="Daniel R."/>
        </authorList>
    </citation>
    <scope>NUCLEOTIDE SEQUENCE [LARGE SCALE GENOMIC DNA]</scope>
    <source>
        <strain evidence="2 3">DSM 24557</strain>
    </source>
</reference>
<proteinExistence type="predicted"/>
<dbReference type="RefSeq" id="WP_066379157.1">
    <property type="nucleotide sequence ID" value="NZ_LTAZ01000001.1"/>
</dbReference>
<name>A0A151AKE2_9EURY</name>
<dbReference type="Gene3D" id="3.40.50.620">
    <property type="entry name" value="HUPs"/>
    <property type="match status" value="1"/>
</dbReference>
<dbReference type="Proteomes" id="UP000075321">
    <property type="component" value="Unassembled WGS sequence"/>
</dbReference>
<sequence length="122" mass="12966">MKLLLGIGGSDDSWHALTQTAERAAEAGDSLTVAILENPDSEMSPGEIEEKVERTLGEYDLEADVRHVEGDPGAMLVEIGDGEGYDQIVLGGGQRSPMGKIRVGQVAEFVVLNAETSVTLVR</sequence>
<evidence type="ECO:0000313" key="3">
    <source>
        <dbReference type="Proteomes" id="UP000075321"/>
    </source>
</evidence>
<dbReference type="CDD" id="cd00293">
    <property type="entry name" value="USP-like"/>
    <property type="match status" value="1"/>
</dbReference>
<dbReference type="InterPro" id="IPR014729">
    <property type="entry name" value="Rossmann-like_a/b/a_fold"/>
</dbReference>
<dbReference type="SUPFAM" id="SSF52402">
    <property type="entry name" value="Adenine nucleotide alpha hydrolases-like"/>
    <property type="match status" value="1"/>
</dbReference>
<evidence type="ECO:0000259" key="1">
    <source>
        <dbReference type="Pfam" id="PF00582"/>
    </source>
</evidence>
<gene>
    <name evidence="2" type="ORF">HAPAU_05420</name>
</gene>